<gene>
    <name evidence="1" type="ORF">F511_16287</name>
</gene>
<proteinExistence type="predicted"/>
<accession>A0A2Z7BH39</accession>
<evidence type="ECO:0000313" key="2">
    <source>
        <dbReference type="Proteomes" id="UP000250235"/>
    </source>
</evidence>
<dbReference type="Proteomes" id="UP000250235">
    <property type="component" value="Unassembled WGS sequence"/>
</dbReference>
<dbReference type="OrthoDB" id="1913960at2759"/>
<name>A0A2Z7BH39_9LAMI</name>
<dbReference type="AlphaFoldDB" id="A0A2Z7BH39"/>
<organism evidence="1 2">
    <name type="scientific">Dorcoceras hygrometricum</name>
    <dbReference type="NCBI Taxonomy" id="472368"/>
    <lineage>
        <taxon>Eukaryota</taxon>
        <taxon>Viridiplantae</taxon>
        <taxon>Streptophyta</taxon>
        <taxon>Embryophyta</taxon>
        <taxon>Tracheophyta</taxon>
        <taxon>Spermatophyta</taxon>
        <taxon>Magnoliopsida</taxon>
        <taxon>eudicotyledons</taxon>
        <taxon>Gunneridae</taxon>
        <taxon>Pentapetalae</taxon>
        <taxon>asterids</taxon>
        <taxon>lamiids</taxon>
        <taxon>Lamiales</taxon>
        <taxon>Gesneriaceae</taxon>
        <taxon>Didymocarpoideae</taxon>
        <taxon>Trichosporeae</taxon>
        <taxon>Loxocarpinae</taxon>
        <taxon>Dorcoceras</taxon>
    </lineage>
</organism>
<protein>
    <submittedName>
        <fullName evidence="1">Uncharacterized protein</fullName>
    </submittedName>
</protein>
<keyword evidence="2" id="KW-1185">Reference proteome</keyword>
<reference evidence="1 2" key="1">
    <citation type="journal article" date="2015" name="Proc. Natl. Acad. Sci. U.S.A.">
        <title>The resurrection genome of Boea hygrometrica: A blueprint for survival of dehydration.</title>
        <authorList>
            <person name="Xiao L."/>
            <person name="Yang G."/>
            <person name="Zhang L."/>
            <person name="Yang X."/>
            <person name="Zhao S."/>
            <person name="Ji Z."/>
            <person name="Zhou Q."/>
            <person name="Hu M."/>
            <person name="Wang Y."/>
            <person name="Chen M."/>
            <person name="Xu Y."/>
            <person name="Jin H."/>
            <person name="Xiao X."/>
            <person name="Hu G."/>
            <person name="Bao F."/>
            <person name="Hu Y."/>
            <person name="Wan P."/>
            <person name="Li L."/>
            <person name="Deng X."/>
            <person name="Kuang T."/>
            <person name="Xiang C."/>
            <person name="Zhu J.K."/>
            <person name="Oliver M.J."/>
            <person name="He Y."/>
        </authorList>
    </citation>
    <scope>NUCLEOTIDE SEQUENCE [LARGE SCALE GENOMIC DNA]</scope>
    <source>
        <strain evidence="2">cv. XS01</strain>
    </source>
</reference>
<dbReference type="Pfam" id="PF05553">
    <property type="entry name" value="DUF761"/>
    <property type="match status" value="1"/>
</dbReference>
<dbReference type="InterPro" id="IPR008480">
    <property type="entry name" value="DUF761_pln"/>
</dbReference>
<dbReference type="EMBL" id="KV007542">
    <property type="protein sequence ID" value="KZV31301.1"/>
    <property type="molecule type" value="Genomic_DNA"/>
</dbReference>
<sequence length="212" mass="24146">MSNSNLTKKLLPLRKALKNIKNNFHLKSYSSKIGSIIQSARKRCGIFTRSISRLIYTNFRSLTNSPRHSSDHYHHSNQNFSVVYIDELFQGRTLLAEHINIKENTVPSSSSCYVQNRSSQVIETTHDVSSLHVNVESSTKHETSLPVGKGIAKSGEISNNPAAADKWKIPSLPQFRGIDERAEEFIAKFRLDMKLQREQSILDFEEMLKRSV</sequence>
<evidence type="ECO:0000313" key="1">
    <source>
        <dbReference type="EMBL" id="KZV31301.1"/>
    </source>
</evidence>